<comment type="cofactor">
    <cofactor evidence="1 20">
        <name>FAD</name>
        <dbReference type="ChEBI" id="CHEBI:57692"/>
    </cofactor>
</comment>
<dbReference type="EC" id="1.3.1.98" evidence="6 20"/>
<evidence type="ECO:0000313" key="23">
    <source>
        <dbReference type="Proteomes" id="UP000092607"/>
    </source>
</evidence>
<dbReference type="InterPro" id="IPR011601">
    <property type="entry name" value="MurB_C"/>
</dbReference>
<reference evidence="22 23" key="1">
    <citation type="submission" date="2016-06" db="EMBL/GenBank/DDBJ databases">
        <title>Draft genome of Moraxella lacunata CCUG 57757A.</title>
        <authorList>
            <person name="Salva-Serra F."/>
            <person name="Engstrom-Jakobsson H."/>
            <person name="Thorell K."/>
            <person name="Gonzales-Siles L."/>
            <person name="Karlsson R."/>
            <person name="Boulund F."/>
            <person name="Engstrand L."/>
            <person name="Kristiansson E."/>
            <person name="Moore E."/>
        </authorList>
    </citation>
    <scope>NUCLEOTIDE SEQUENCE [LARGE SCALE GENOMIC DNA]</scope>
    <source>
        <strain evidence="22 23">CCUG 57757A</strain>
    </source>
</reference>
<keyword evidence="16 20" id="KW-0131">Cell cycle</keyword>
<comment type="subcellular location">
    <subcellularLocation>
        <location evidence="3 20">Cytoplasm</location>
    </subcellularLocation>
</comment>
<evidence type="ECO:0000256" key="13">
    <source>
        <dbReference type="ARBA" id="ARBA00022960"/>
    </source>
</evidence>
<dbReference type="NCBIfam" id="TIGR00179">
    <property type="entry name" value="murB"/>
    <property type="match status" value="1"/>
</dbReference>
<dbReference type="InterPro" id="IPR036635">
    <property type="entry name" value="MurB_C_sf"/>
</dbReference>
<keyword evidence="9 20" id="KW-0132">Cell division</keyword>
<evidence type="ECO:0000256" key="1">
    <source>
        <dbReference type="ARBA" id="ARBA00001974"/>
    </source>
</evidence>
<dbReference type="Pfam" id="PF01565">
    <property type="entry name" value="FAD_binding_4"/>
    <property type="match status" value="1"/>
</dbReference>
<evidence type="ECO:0000256" key="8">
    <source>
        <dbReference type="ARBA" id="ARBA00022490"/>
    </source>
</evidence>
<dbReference type="Proteomes" id="UP000092607">
    <property type="component" value="Unassembled WGS sequence"/>
</dbReference>
<dbReference type="OrthoDB" id="9804753at2"/>
<dbReference type="GO" id="GO:0008762">
    <property type="term" value="F:UDP-N-acetylmuramate dehydrogenase activity"/>
    <property type="evidence" value="ECO:0007669"/>
    <property type="project" value="UniProtKB-UniRule"/>
</dbReference>
<dbReference type="GO" id="GO:0005829">
    <property type="term" value="C:cytosol"/>
    <property type="evidence" value="ECO:0007669"/>
    <property type="project" value="TreeGrafter"/>
</dbReference>
<accession>A0A1B8Q5X2</accession>
<feature type="active site" evidence="20">
    <location>
        <position position="169"/>
    </location>
</feature>
<dbReference type="InterPro" id="IPR003170">
    <property type="entry name" value="MurB"/>
</dbReference>
<keyword evidence="11 20" id="KW-0274">FAD</keyword>
<dbReference type="InterPro" id="IPR036318">
    <property type="entry name" value="FAD-bd_PCMH-like_sf"/>
</dbReference>
<evidence type="ECO:0000256" key="10">
    <source>
        <dbReference type="ARBA" id="ARBA00022630"/>
    </source>
</evidence>
<dbReference type="InterPro" id="IPR016169">
    <property type="entry name" value="FAD-bd_PCMH_sub2"/>
</dbReference>
<evidence type="ECO:0000256" key="7">
    <source>
        <dbReference type="ARBA" id="ARBA00015188"/>
    </source>
</evidence>
<keyword evidence="15 20" id="KW-0560">Oxidoreductase</keyword>
<protein>
    <recommendedName>
        <fullName evidence="7 20">UDP-N-acetylenolpyruvoylglucosamine reductase</fullName>
        <ecNumber evidence="6 20">1.3.1.98</ecNumber>
    </recommendedName>
    <alternativeName>
        <fullName evidence="18 20">UDP-N-acetylmuramate dehydrogenase</fullName>
    </alternativeName>
</protein>
<evidence type="ECO:0000256" key="6">
    <source>
        <dbReference type="ARBA" id="ARBA00012518"/>
    </source>
</evidence>
<feature type="active site" description="Proton donor" evidence="20">
    <location>
        <position position="246"/>
    </location>
</feature>
<evidence type="ECO:0000256" key="14">
    <source>
        <dbReference type="ARBA" id="ARBA00022984"/>
    </source>
</evidence>
<evidence type="ECO:0000256" key="20">
    <source>
        <dbReference type="HAMAP-Rule" id="MF_00037"/>
    </source>
</evidence>
<evidence type="ECO:0000256" key="18">
    <source>
        <dbReference type="ARBA" id="ARBA00031026"/>
    </source>
</evidence>
<evidence type="ECO:0000256" key="4">
    <source>
        <dbReference type="ARBA" id="ARBA00004752"/>
    </source>
</evidence>
<gene>
    <name evidence="20" type="primary">murB</name>
    <name evidence="22" type="ORF">A9309_03430</name>
</gene>
<sequence>MANILNNHDLSHNNTMALSCTARHAMILDDIDTLGDDITTAIAFAKRHDLPLFVLSYGSNVILPSVLNALVLLPKIQGIEILQEDDERITLQVACGENWHDFIKTCLDKGYFGLENLALIPGLVGACPVQNIGAYGVQVSDFITKVIAYDLTDGQKCEFDNTACKFDYRHSFFKDNAGRYLISHVVFTLHKIPKTLTNYGDLASLAQELANKNGRDTPHPIDVFHAVIDIRNSKLPNPAVLANCGSFFQNPIIPMSEFTALKEQFADLPSYPVNDDIIKIPAGWLIDKAGLKGKGVAPILTHDKQALVLTNHAQYTATQDDIRTAQDFIVNAVQDKFGITLAREPVWVD</sequence>
<dbReference type="Gene3D" id="3.30.465.10">
    <property type="match status" value="1"/>
</dbReference>
<comment type="caution">
    <text evidence="22">The sequence shown here is derived from an EMBL/GenBank/DDBJ whole genome shotgun (WGS) entry which is preliminary data.</text>
</comment>
<feature type="domain" description="FAD-binding PCMH-type" evidence="21">
    <location>
        <begin position="16"/>
        <end position="192"/>
    </location>
</feature>
<keyword evidence="10 20" id="KW-0285">Flavoprotein</keyword>
<comment type="catalytic activity">
    <reaction evidence="19 20">
        <text>UDP-N-acetyl-alpha-D-muramate + NADP(+) = UDP-N-acetyl-3-O-(1-carboxyvinyl)-alpha-D-glucosamine + NADPH + H(+)</text>
        <dbReference type="Rhea" id="RHEA:12248"/>
        <dbReference type="ChEBI" id="CHEBI:15378"/>
        <dbReference type="ChEBI" id="CHEBI:57783"/>
        <dbReference type="ChEBI" id="CHEBI:58349"/>
        <dbReference type="ChEBI" id="CHEBI:68483"/>
        <dbReference type="ChEBI" id="CHEBI:70757"/>
        <dbReference type="EC" id="1.3.1.98"/>
    </reaction>
</comment>
<evidence type="ECO:0000256" key="15">
    <source>
        <dbReference type="ARBA" id="ARBA00023002"/>
    </source>
</evidence>
<dbReference type="HAMAP" id="MF_00037">
    <property type="entry name" value="MurB"/>
    <property type="match status" value="1"/>
</dbReference>
<dbReference type="UniPathway" id="UPA00219"/>
<evidence type="ECO:0000256" key="17">
    <source>
        <dbReference type="ARBA" id="ARBA00023316"/>
    </source>
</evidence>
<dbReference type="GO" id="GO:0071949">
    <property type="term" value="F:FAD binding"/>
    <property type="evidence" value="ECO:0007669"/>
    <property type="project" value="InterPro"/>
</dbReference>
<dbReference type="GO" id="GO:0008360">
    <property type="term" value="P:regulation of cell shape"/>
    <property type="evidence" value="ECO:0007669"/>
    <property type="project" value="UniProtKB-KW"/>
</dbReference>
<keyword evidence="8 20" id="KW-0963">Cytoplasm</keyword>
<evidence type="ECO:0000256" key="9">
    <source>
        <dbReference type="ARBA" id="ARBA00022618"/>
    </source>
</evidence>
<dbReference type="PROSITE" id="PS51387">
    <property type="entry name" value="FAD_PCMH"/>
    <property type="match status" value="1"/>
</dbReference>
<dbReference type="GO" id="GO:0051301">
    <property type="term" value="P:cell division"/>
    <property type="evidence" value="ECO:0007669"/>
    <property type="project" value="UniProtKB-KW"/>
</dbReference>
<evidence type="ECO:0000259" key="21">
    <source>
        <dbReference type="PROSITE" id="PS51387"/>
    </source>
</evidence>
<name>A0A1B8Q5X2_MORLA</name>
<evidence type="ECO:0000256" key="3">
    <source>
        <dbReference type="ARBA" id="ARBA00004496"/>
    </source>
</evidence>
<dbReference type="InterPro" id="IPR006094">
    <property type="entry name" value="Oxid_FAD_bind_N"/>
</dbReference>
<dbReference type="Gene3D" id="3.30.43.10">
    <property type="entry name" value="Uridine Diphospho-n-acetylenolpyruvylglucosamine Reductase, domain 2"/>
    <property type="match status" value="1"/>
</dbReference>
<keyword evidence="14 20" id="KW-0573">Peptidoglycan synthesis</keyword>
<dbReference type="GO" id="GO:0071555">
    <property type="term" value="P:cell wall organization"/>
    <property type="evidence" value="ECO:0007669"/>
    <property type="project" value="UniProtKB-KW"/>
</dbReference>
<dbReference type="NCBIfam" id="NF000755">
    <property type="entry name" value="PRK00046.1"/>
    <property type="match status" value="1"/>
</dbReference>
<dbReference type="AlphaFoldDB" id="A0A1B8Q5X2"/>
<keyword evidence="12 20" id="KW-0521">NADP</keyword>
<dbReference type="EMBL" id="LZMS01000037">
    <property type="protein sequence ID" value="OBX65118.1"/>
    <property type="molecule type" value="Genomic_DNA"/>
</dbReference>
<evidence type="ECO:0000256" key="12">
    <source>
        <dbReference type="ARBA" id="ARBA00022857"/>
    </source>
</evidence>
<dbReference type="PANTHER" id="PTHR21071:SF4">
    <property type="entry name" value="UDP-N-ACETYLENOLPYRUVOYLGLUCOSAMINE REDUCTASE"/>
    <property type="match status" value="1"/>
</dbReference>
<dbReference type="Pfam" id="PF02873">
    <property type="entry name" value="MurB_C"/>
    <property type="match status" value="1"/>
</dbReference>
<feature type="active site" evidence="20">
    <location>
        <position position="344"/>
    </location>
</feature>
<comment type="function">
    <text evidence="2 20">Cell wall formation.</text>
</comment>
<comment type="similarity">
    <text evidence="5 20">Belongs to the MurB family.</text>
</comment>
<evidence type="ECO:0000313" key="22">
    <source>
        <dbReference type="EMBL" id="OBX65118.1"/>
    </source>
</evidence>
<dbReference type="InterPro" id="IPR016166">
    <property type="entry name" value="FAD-bd_PCMH"/>
</dbReference>
<dbReference type="GO" id="GO:0009252">
    <property type="term" value="P:peptidoglycan biosynthetic process"/>
    <property type="evidence" value="ECO:0007669"/>
    <property type="project" value="UniProtKB-UniRule"/>
</dbReference>
<dbReference type="Gene3D" id="3.90.78.10">
    <property type="entry name" value="UDP-N-acetylenolpyruvoylglucosamine reductase, C-terminal domain"/>
    <property type="match status" value="1"/>
</dbReference>
<dbReference type="PANTHER" id="PTHR21071">
    <property type="entry name" value="UDP-N-ACETYLENOLPYRUVOYLGLUCOSAMINE REDUCTASE"/>
    <property type="match status" value="1"/>
</dbReference>
<evidence type="ECO:0000256" key="19">
    <source>
        <dbReference type="ARBA" id="ARBA00048914"/>
    </source>
</evidence>
<dbReference type="InterPro" id="IPR016167">
    <property type="entry name" value="FAD-bd_PCMH_sub1"/>
</dbReference>
<keyword evidence="13 20" id="KW-0133">Cell shape</keyword>
<evidence type="ECO:0000256" key="2">
    <source>
        <dbReference type="ARBA" id="ARBA00003921"/>
    </source>
</evidence>
<dbReference type="RefSeq" id="WP_065255480.1">
    <property type="nucleotide sequence ID" value="NZ_JARDJM010000046.1"/>
</dbReference>
<evidence type="ECO:0000256" key="16">
    <source>
        <dbReference type="ARBA" id="ARBA00023306"/>
    </source>
</evidence>
<organism evidence="22 23">
    <name type="scientific">Moraxella lacunata</name>
    <dbReference type="NCBI Taxonomy" id="477"/>
    <lineage>
        <taxon>Bacteria</taxon>
        <taxon>Pseudomonadati</taxon>
        <taxon>Pseudomonadota</taxon>
        <taxon>Gammaproteobacteria</taxon>
        <taxon>Moraxellales</taxon>
        <taxon>Moraxellaceae</taxon>
        <taxon>Moraxella</taxon>
    </lineage>
</organism>
<evidence type="ECO:0000256" key="5">
    <source>
        <dbReference type="ARBA" id="ARBA00010485"/>
    </source>
</evidence>
<evidence type="ECO:0000256" key="11">
    <source>
        <dbReference type="ARBA" id="ARBA00022827"/>
    </source>
</evidence>
<proteinExistence type="inferred from homology"/>
<dbReference type="SUPFAM" id="SSF56194">
    <property type="entry name" value="Uridine diphospho-N-Acetylenolpyruvylglucosamine reductase, MurB, C-terminal domain"/>
    <property type="match status" value="1"/>
</dbReference>
<comment type="pathway">
    <text evidence="4 20">Cell wall biogenesis; peptidoglycan biosynthesis.</text>
</comment>
<dbReference type="SUPFAM" id="SSF56176">
    <property type="entry name" value="FAD-binding/transporter-associated domain-like"/>
    <property type="match status" value="1"/>
</dbReference>
<keyword evidence="17 20" id="KW-0961">Cell wall biogenesis/degradation</keyword>